<proteinExistence type="predicted"/>
<name>A0A6P1E136_LENHI</name>
<organism evidence="2 3">
    <name type="scientific">Lentilactobacillus hilgardii</name>
    <name type="common">Lactobacillus hilgardii</name>
    <dbReference type="NCBI Taxonomy" id="1588"/>
    <lineage>
        <taxon>Bacteria</taxon>
        <taxon>Bacillati</taxon>
        <taxon>Bacillota</taxon>
        <taxon>Bacilli</taxon>
        <taxon>Lactobacillales</taxon>
        <taxon>Lactobacillaceae</taxon>
        <taxon>Lentilactobacillus</taxon>
    </lineage>
</organism>
<dbReference type="SMART" id="SM00530">
    <property type="entry name" value="HTH_XRE"/>
    <property type="match status" value="1"/>
</dbReference>
<reference evidence="2 3" key="1">
    <citation type="submission" date="2019-12" db="EMBL/GenBank/DDBJ databases">
        <title>Lactobacillus hilgardii FLUB.</title>
        <authorList>
            <person name="Gustaw K."/>
        </authorList>
    </citation>
    <scope>NUCLEOTIDE SEQUENCE [LARGE SCALE GENOMIC DNA]</scope>
    <source>
        <strain evidence="2 3">FLUB</strain>
    </source>
</reference>
<dbReference type="Pfam" id="PF01381">
    <property type="entry name" value="HTH_3"/>
    <property type="match status" value="1"/>
</dbReference>
<dbReference type="Proteomes" id="UP000465035">
    <property type="component" value="Chromosome"/>
</dbReference>
<dbReference type="InterPro" id="IPR011990">
    <property type="entry name" value="TPR-like_helical_dom_sf"/>
</dbReference>
<dbReference type="Gene3D" id="1.25.40.10">
    <property type="entry name" value="Tetratricopeptide repeat domain"/>
    <property type="match status" value="1"/>
</dbReference>
<dbReference type="RefSeq" id="WP_003551684.1">
    <property type="nucleotide sequence ID" value="NZ_CABKOL010000106.1"/>
</dbReference>
<dbReference type="AlphaFoldDB" id="A0A6P1E136"/>
<evidence type="ECO:0000313" key="3">
    <source>
        <dbReference type="Proteomes" id="UP000465035"/>
    </source>
</evidence>
<evidence type="ECO:0000259" key="1">
    <source>
        <dbReference type="PROSITE" id="PS50943"/>
    </source>
</evidence>
<sequence>MEEHIWKGFVMNIQKFIARRKELGFSQSELAKGICTQATISKFENGGKMISTKILTQLCQRLGLSLSDIFPGPVDRDSKLLEKLHQAEFNLITMEYEDVAATLSDISMDQMDDDDTKMEYLFIKGYLFALSDYPTSDAVFCFDQILNGLDEEHQTIFSQLAYVGLGIAYEHGKNFERADFYFSKMPQQLQNQRMYGVDDIWKTLTMLFYTGNYYSYREDFVTGNMLLQSLIHMSSKRHVTFYVARAQFRLARNFEGQHVKQAIINETIRDAYAFAKFNGNQKLISRIERYQNQYKTK</sequence>
<evidence type="ECO:0000313" key="2">
    <source>
        <dbReference type="EMBL" id="QHB51006.1"/>
    </source>
</evidence>
<dbReference type="SUPFAM" id="SSF47413">
    <property type="entry name" value="lambda repressor-like DNA-binding domains"/>
    <property type="match status" value="1"/>
</dbReference>
<dbReference type="GeneID" id="69057047"/>
<dbReference type="InterPro" id="IPR001387">
    <property type="entry name" value="Cro/C1-type_HTH"/>
</dbReference>
<dbReference type="GO" id="GO:0003677">
    <property type="term" value="F:DNA binding"/>
    <property type="evidence" value="ECO:0007669"/>
    <property type="project" value="InterPro"/>
</dbReference>
<dbReference type="CDD" id="cd00093">
    <property type="entry name" value="HTH_XRE"/>
    <property type="match status" value="1"/>
</dbReference>
<dbReference type="InterPro" id="IPR010982">
    <property type="entry name" value="Lambda_DNA-bd_dom_sf"/>
</dbReference>
<gene>
    <name evidence="2" type="ORF">GQR93_01595</name>
</gene>
<protein>
    <submittedName>
        <fullName evidence="2">Helix-turn-helix domain-containing protein</fullName>
    </submittedName>
</protein>
<dbReference type="PROSITE" id="PS50943">
    <property type="entry name" value="HTH_CROC1"/>
    <property type="match status" value="1"/>
</dbReference>
<accession>A0A6P1E136</accession>
<dbReference type="EMBL" id="CP047121">
    <property type="protein sequence ID" value="QHB51006.1"/>
    <property type="molecule type" value="Genomic_DNA"/>
</dbReference>
<feature type="domain" description="HTH cro/C1-type" evidence="1">
    <location>
        <begin position="16"/>
        <end position="69"/>
    </location>
</feature>